<evidence type="ECO:0000256" key="6">
    <source>
        <dbReference type="SAM" id="Phobius"/>
    </source>
</evidence>
<feature type="transmembrane region" description="Helical" evidence="6">
    <location>
        <begin position="238"/>
        <end position="259"/>
    </location>
</feature>
<feature type="transmembrane region" description="Helical" evidence="6">
    <location>
        <begin position="110"/>
        <end position="131"/>
    </location>
</feature>
<dbReference type="EMBL" id="CAEZYL010000003">
    <property type="protein sequence ID" value="CAB4714737.1"/>
    <property type="molecule type" value="Genomic_DNA"/>
</dbReference>
<dbReference type="GO" id="GO:0006885">
    <property type="term" value="P:regulation of pH"/>
    <property type="evidence" value="ECO:0007669"/>
    <property type="project" value="InterPro"/>
</dbReference>
<dbReference type="EMBL" id="CAFBME010000005">
    <property type="protein sequence ID" value="CAB4888866.1"/>
    <property type="molecule type" value="Genomic_DNA"/>
</dbReference>
<evidence type="ECO:0000256" key="3">
    <source>
        <dbReference type="ARBA" id="ARBA00022692"/>
    </source>
</evidence>
<keyword evidence="5 6" id="KW-0472">Membrane</keyword>
<feature type="transmembrane region" description="Helical" evidence="6">
    <location>
        <begin position="47"/>
        <end position="66"/>
    </location>
</feature>
<reference evidence="9" key="1">
    <citation type="submission" date="2020-05" db="EMBL/GenBank/DDBJ databases">
        <authorList>
            <person name="Chiriac C."/>
            <person name="Salcher M."/>
            <person name="Ghai R."/>
            <person name="Kavagutti S V."/>
        </authorList>
    </citation>
    <scope>NUCLEOTIDE SEQUENCE</scope>
</reference>
<dbReference type="AlphaFoldDB" id="A0A6J6QTP3"/>
<keyword evidence="2" id="KW-1003">Cell membrane</keyword>
<evidence type="ECO:0000313" key="12">
    <source>
        <dbReference type="EMBL" id="CAB5017642.1"/>
    </source>
</evidence>
<feature type="transmembrane region" description="Helical" evidence="6">
    <location>
        <begin position="304"/>
        <end position="326"/>
    </location>
</feature>
<proteinExistence type="predicted"/>
<dbReference type="GO" id="GO:0005886">
    <property type="term" value="C:plasma membrane"/>
    <property type="evidence" value="ECO:0007669"/>
    <property type="project" value="UniProtKB-SubCell"/>
</dbReference>
<dbReference type="EMBL" id="CAEZUD010000007">
    <property type="protein sequence ID" value="CAB4584998.1"/>
    <property type="molecule type" value="Genomic_DNA"/>
</dbReference>
<feature type="transmembrane region" description="Helical" evidence="6">
    <location>
        <begin position="78"/>
        <end position="98"/>
    </location>
</feature>
<dbReference type="EMBL" id="CAEZUY010000004">
    <property type="protein sequence ID" value="CAB4606542.1"/>
    <property type="molecule type" value="Genomic_DNA"/>
</dbReference>
<evidence type="ECO:0000313" key="11">
    <source>
        <dbReference type="EMBL" id="CAB4958215.1"/>
    </source>
</evidence>
<dbReference type="GO" id="GO:0015385">
    <property type="term" value="F:sodium:proton antiporter activity"/>
    <property type="evidence" value="ECO:0007669"/>
    <property type="project" value="TreeGrafter"/>
</dbReference>
<evidence type="ECO:0000313" key="7">
    <source>
        <dbReference type="EMBL" id="CAB4584998.1"/>
    </source>
</evidence>
<comment type="subcellular location">
    <subcellularLocation>
        <location evidence="1">Cell inner membrane</location>
        <topology evidence="1">Multi-pass membrane protein</topology>
    </subcellularLocation>
</comment>
<feature type="transmembrane region" description="Helical" evidence="6">
    <location>
        <begin position="186"/>
        <end position="203"/>
    </location>
</feature>
<name>A0A6J6QTP3_9ZZZZ</name>
<dbReference type="InterPro" id="IPR004670">
    <property type="entry name" value="NhaA"/>
</dbReference>
<accession>A0A6J6QTP3</accession>
<dbReference type="PANTHER" id="PTHR30341">
    <property type="entry name" value="SODIUM ION/PROTON ANTIPORTER NHAA-RELATED"/>
    <property type="match status" value="1"/>
</dbReference>
<dbReference type="Gene3D" id="1.20.1530.10">
    <property type="entry name" value="Na+/H+ antiporter like domain"/>
    <property type="match status" value="1"/>
</dbReference>
<keyword evidence="3 6" id="KW-0812">Transmembrane</keyword>
<feature type="transmembrane region" description="Helical" evidence="6">
    <location>
        <begin position="271"/>
        <end position="292"/>
    </location>
</feature>
<evidence type="ECO:0000256" key="5">
    <source>
        <dbReference type="ARBA" id="ARBA00023136"/>
    </source>
</evidence>
<dbReference type="EMBL" id="CAFBNS010000044">
    <property type="protein sequence ID" value="CAB4958215.1"/>
    <property type="molecule type" value="Genomic_DNA"/>
</dbReference>
<gene>
    <name evidence="7" type="ORF">UFOPK1778_00265</name>
    <name evidence="8" type="ORF">UFOPK1863_00122</name>
    <name evidence="9" type="ORF">UFOPK2689_00150</name>
    <name evidence="10" type="ORF">UFOPK3555_00162</name>
    <name evidence="11" type="ORF">UFOPK3874_00364</name>
    <name evidence="12" type="ORF">UFOPK4095_00821</name>
</gene>
<feature type="transmembrane region" description="Helical" evidence="6">
    <location>
        <begin position="209"/>
        <end position="226"/>
    </location>
</feature>
<dbReference type="EMBL" id="CAFBPI010000047">
    <property type="protein sequence ID" value="CAB5017642.1"/>
    <property type="molecule type" value="Genomic_DNA"/>
</dbReference>
<protein>
    <submittedName>
        <fullName evidence="9">Unannotated protein</fullName>
    </submittedName>
</protein>
<evidence type="ECO:0000256" key="4">
    <source>
        <dbReference type="ARBA" id="ARBA00022989"/>
    </source>
</evidence>
<feature type="transmembrane region" description="Helical" evidence="6">
    <location>
        <begin position="138"/>
        <end position="156"/>
    </location>
</feature>
<sequence length="361" mass="38734">MKSSTRVAAVILLPVTLLALIFAPHLTVINSEASLFGIVHSWRDWAALGPLAIFFFVAGLELKAEFTTGIFADRRRALIPLGAVTGGMLAPALFYILFAKISGAPLTAWGIPMATDLPLVLAALSFAPIPFIAKVRPFLLALAITDDLGSIIVLAVRFHQEFSLFYLGVLLIMLALYWIGIKRLHGSIKIFVMVAAALIIWIASLRSGISPTFVAVILALLTPTVSAKVREERWEPTVNFIIVPLFIFTALAITIEFSLESIFSPLSLSLIFARLIGKPVGIFLGALLASAITRTAIGLSRSELFGAGIIASLGLSISLLFAQLSLKVEDQGLAIIGTLLTVPLAIAGIKAYYFFTRDTAA</sequence>
<evidence type="ECO:0000256" key="1">
    <source>
        <dbReference type="ARBA" id="ARBA00004429"/>
    </source>
</evidence>
<evidence type="ECO:0000313" key="8">
    <source>
        <dbReference type="EMBL" id="CAB4606542.1"/>
    </source>
</evidence>
<evidence type="ECO:0000313" key="10">
    <source>
        <dbReference type="EMBL" id="CAB4888866.1"/>
    </source>
</evidence>
<feature type="transmembrane region" description="Helical" evidence="6">
    <location>
        <begin position="162"/>
        <end position="179"/>
    </location>
</feature>
<evidence type="ECO:0000313" key="9">
    <source>
        <dbReference type="EMBL" id="CAB4714737.1"/>
    </source>
</evidence>
<feature type="transmembrane region" description="Helical" evidence="6">
    <location>
        <begin position="332"/>
        <end position="355"/>
    </location>
</feature>
<dbReference type="InterPro" id="IPR023171">
    <property type="entry name" value="Na/H_antiporter_dom_sf"/>
</dbReference>
<dbReference type="Pfam" id="PF06965">
    <property type="entry name" value="Na_H_antiport_1"/>
    <property type="match status" value="1"/>
</dbReference>
<dbReference type="PANTHER" id="PTHR30341:SF0">
    <property type="entry name" value="NA(+)_H(+) ANTIPORTER NHAA"/>
    <property type="match status" value="1"/>
</dbReference>
<evidence type="ECO:0000256" key="2">
    <source>
        <dbReference type="ARBA" id="ARBA00022475"/>
    </source>
</evidence>
<organism evidence="9">
    <name type="scientific">freshwater metagenome</name>
    <dbReference type="NCBI Taxonomy" id="449393"/>
    <lineage>
        <taxon>unclassified sequences</taxon>
        <taxon>metagenomes</taxon>
        <taxon>ecological metagenomes</taxon>
    </lineage>
</organism>
<keyword evidence="4 6" id="KW-1133">Transmembrane helix</keyword>